<dbReference type="InterPro" id="IPR006700">
    <property type="entry name" value="RsmE"/>
</dbReference>
<keyword evidence="8 12" id="KW-0808">Transferase</keyword>
<evidence type="ECO:0000256" key="5">
    <source>
        <dbReference type="ARBA" id="ARBA00022490"/>
    </source>
</evidence>
<dbReference type="EC" id="2.1.1.193" evidence="3 12"/>
<keyword evidence="7 12" id="KW-0489">Methyltransferase</keyword>
<evidence type="ECO:0000256" key="12">
    <source>
        <dbReference type="PIRNR" id="PIRNR015601"/>
    </source>
</evidence>
<dbReference type="SUPFAM" id="SSF88697">
    <property type="entry name" value="PUA domain-like"/>
    <property type="match status" value="1"/>
</dbReference>
<comment type="subcellular location">
    <subcellularLocation>
        <location evidence="1 12">Cytoplasm</location>
    </subcellularLocation>
</comment>
<dbReference type="Pfam" id="PF20260">
    <property type="entry name" value="PUA_4"/>
    <property type="match status" value="1"/>
</dbReference>
<protein>
    <recommendedName>
        <fullName evidence="4 12">Ribosomal RNA small subunit methyltransferase E</fullName>
        <ecNumber evidence="3 12">2.1.1.193</ecNumber>
    </recommendedName>
</protein>
<dbReference type="SUPFAM" id="SSF75217">
    <property type="entry name" value="alpha/beta knot"/>
    <property type="match status" value="1"/>
</dbReference>
<evidence type="ECO:0000256" key="6">
    <source>
        <dbReference type="ARBA" id="ARBA00022552"/>
    </source>
</evidence>
<dbReference type="AlphaFoldDB" id="A0A239Z6A4"/>
<keyword evidence="6 12" id="KW-0698">rRNA processing</keyword>
<accession>A0A239Z6A4</accession>
<evidence type="ECO:0000256" key="2">
    <source>
        <dbReference type="ARBA" id="ARBA00005528"/>
    </source>
</evidence>
<evidence type="ECO:0000259" key="14">
    <source>
        <dbReference type="Pfam" id="PF20260"/>
    </source>
</evidence>
<dbReference type="InterPro" id="IPR046887">
    <property type="entry name" value="RsmE_PUA-like"/>
</dbReference>
<dbReference type="InterPro" id="IPR029028">
    <property type="entry name" value="Alpha/beta_knot_MTases"/>
</dbReference>
<evidence type="ECO:0000256" key="1">
    <source>
        <dbReference type="ARBA" id="ARBA00004496"/>
    </source>
</evidence>
<reference evidence="15 16" key="1">
    <citation type="submission" date="2017-06" db="EMBL/GenBank/DDBJ databases">
        <authorList>
            <consortium name="Pathogen Informatics"/>
        </authorList>
    </citation>
    <scope>NUCLEOTIDE SEQUENCE [LARGE SCALE GENOMIC DNA]</scope>
    <source>
        <strain evidence="15 16">NCTC13839</strain>
    </source>
</reference>
<keyword evidence="16" id="KW-1185">Reference proteome</keyword>
<dbReference type="NCBIfam" id="TIGR00046">
    <property type="entry name" value="RsmE family RNA methyltransferase"/>
    <property type="match status" value="1"/>
</dbReference>
<dbReference type="Gene3D" id="2.40.240.20">
    <property type="entry name" value="Hypothetical PUA domain-like, domain 1"/>
    <property type="match status" value="1"/>
</dbReference>
<dbReference type="RefSeq" id="WP_095087719.1">
    <property type="nucleotide sequence ID" value="NZ_BMDM01000002.1"/>
</dbReference>
<dbReference type="NCBIfam" id="NF008691">
    <property type="entry name" value="PRK11713.1-4"/>
    <property type="match status" value="1"/>
</dbReference>
<evidence type="ECO:0000256" key="3">
    <source>
        <dbReference type="ARBA" id="ARBA00012328"/>
    </source>
</evidence>
<dbReference type="CDD" id="cd18084">
    <property type="entry name" value="RsmE-like"/>
    <property type="match status" value="1"/>
</dbReference>
<evidence type="ECO:0000313" key="15">
    <source>
        <dbReference type="EMBL" id="SNV66084.1"/>
    </source>
</evidence>
<dbReference type="EMBL" id="LT906462">
    <property type="protein sequence ID" value="SNV66084.1"/>
    <property type="molecule type" value="Genomic_DNA"/>
</dbReference>
<dbReference type="PANTHER" id="PTHR30027:SF3">
    <property type="entry name" value="16S RRNA (URACIL(1498)-N(3))-METHYLTRANSFERASE"/>
    <property type="match status" value="1"/>
</dbReference>
<keyword evidence="5 12" id="KW-0963">Cytoplasm</keyword>
<proteinExistence type="inferred from homology"/>
<evidence type="ECO:0000313" key="16">
    <source>
        <dbReference type="Proteomes" id="UP000242084"/>
    </source>
</evidence>
<dbReference type="OrthoDB" id="9815641at2"/>
<evidence type="ECO:0000256" key="8">
    <source>
        <dbReference type="ARBA" id="ARBA00022679"/>
    </source>
</evidence>
<sequence>MQRYFLLENAELNQRFFIHNREDIHHIKNVMRMSENQKLIITFRDKESYISEIVAFHDEKIEVLTVENVTRQTELPVEITIASGLIKGDKYEWMIQKATEMGTHHFIAVQSERAVVKLDQKKRDKKIERWQKIIKEASEQSMRLTIPDIEYKSNFKALCDIMNEYDYVIIAYEEEAKHGESGKLHQIGNKLEHGHKILLIFGPEGGLSKAEVDLFNDGEKVSLGPRILRAETAPLYALAALSYQLEIMR</sequence>
<evidence type="ECO:0000256" key="4">
    <source>
        <dbReference type="ARBA" id="ARBA00013673"/>
    </source>
</evidence>
<dbReference type="PIRSF" id="PIRSF015601">
    <property type="entry name" value="MTase_slr0722"/>
    <property type="match status" value="1"/>
</dbReference>
<evidence type="ECO:0000256" key="7">
    <source>
        <dbReference type="ARBA" id="ARBA00022603"/>
    </source>
</evidence>
<dbReference type="GO" id="GO:0070475">
    <property type="term" value="P:rRNA base methylation"/>
    <property type="evidence" value="ECO:0007669"/>
    <property type="project" value="TreeGrafter"/>
</dbReference>
<comment type="catalytic activity">
    <reaction evidence="11 12">
        <text>uridine(1498) in 16S rRNA + S-adenosyl-L-methionine = N(3)-methyluridine(1498) in 16S rRNA + S-adenosyl-L-homocysteine + H(+)</text>
        <dbReference type="Rhea" id="RHEA:42920"/>
        <dbReference type="Rhea" id="RHEA-COMP:10283"/>
        <dbReference type="Rhea" id="RHEA-COMP:10284"/>
        <dbReference type="ChEBI" id="CHEBI:15378"/>
        <dbReference type="ChEBI" id="CHEBI:57856"/>
        <dbReference type="ChEBI" id="CHEBI:59789"/>
        <dbReference type="ChEBI" id="CHEBI:65315"/>
        <dbReference type="ChEBI" id="CHEBI:74502"/>
        <dbReference type="EC" id="2.1.1.193"/>
    </reaction>
</comment>
<evidence type="ECO:0000256" key="10">
    <source>
        <dbReference type="ARBA" id="ARBA00025699"/>
    </source>
</evidence>
<dbReference type="GO" id="GO:0005737">
    <property type="term" value="C:cytoplasm"/>
    <property type="evidence" value="ECO:0007669"/>
    <property type="project" value="UniProtKB-SubCell"/>
</dbReference>
<evidence type="ECO:0000256" key="11">
    <source>
        <dbReference type="ARBA" id="ARBA00047944"/>
    </source>
</evidence>
<dbReference type="Gene3D" id="3.40.1280.10">
    <property type="match status" value="1"/>
</dbReference>
<organism evidence="15 16">
    <name type="scientific">Mammaliicoccus stepanovicii</name>
    <dbReference type="NCBI Taxonomy" id="643214"/>
    <lineage>
        <taxon>Bacteria</taxon>
        <taxon>Bacillati</taxon>
        <taxon>Bacillota</taxon>
        <taxon>Bacilli</taxon>
        <taxon>Bacillales</taxon>
        <taxon>Staphylococcaceae</taxon>
        <taxon>Mammaliicoccus</taxon>
    </lineage>
</organism>
<dbReference type="Proteomes" id="UP000242084">
    <property type="component" value="Chromosome 1"/>
</dbReference>
<comment type="similarity">
    <text evidence="2 12">Belongs to the RNA methyltransferase RsmE family.</text>
</comment>
<evidence type="ECO:0000259" key="13">
    <source>
        <dbReference type="Pfam" id="PF04452"/>
    </source>
</evidence>
<dbReference type="KEGG" id="sste:SAMEA4384403_1183"/>
<dbReference type="Pfam" id="PF04452">
    <property type="entry name" value="Methyltrans_RNA"/>
    <property type="match status" value="1"/>
</dbReference>
<dbReference type="InterPro" id="IPR046886">
    <property type="entry name" value="RsmE_MTase_dom"/>
</dbReference>
<dbReference type="PANTHER" id="PTHR30027">
    <property type="entry name" value="RIBOSOMAL RNA SMALL SUBUNIT METHYLTRANSFERASE E"/>
    <property type="match status" value="1"/>
</dbReference>
<feature type="domain" description="Ribosomal RNA small subunit methyltransferase E PUA-like" evidence="14">
    <location>
        <begin position="21"/>
        <end position="62"/>
    </location>
</feature>
<feature type="domain" description="Ribosomal RNA small subunit methyltransferase E methyltransferase" evidence="13">
    <location>
        <begin position="74"/>
        <end position="241"/>
    </location>
</feature>
<dbReference type="InterPro" id="IPR029026">
    <property type="entry name" value="tRNA_m1G_MTases_N"/>
</dbReference>
<name>A0A239Z6A4_9STAP</name>
<dbReference type="InterPro" id="IPR015947">
    <property type="entry name" value="PUA-like_sf"/>
</dbReference>
<keyword evidence="9 12" id="KW-0949">S-adenosyl-L-methionine</keyword>
<gene>
    <name evidence="15" type="primary">rsmE</name>
    <name evidence="15" type="ORF">SAMEA4384403_01183</name>
</gene>
<dbReference type="GO" id="GO:0070042">
    <property type="term" value="F:rRNA (uridine-N3-)-methyltransferase activity"/>
    <property type="evidence" value="ECO:0007669"/>
    <property type="project" value="TreeGrafter"/>
</dbReference>
<comment type="function">
    <text evidence="10 12">Specifically methylates the N3 position of the uracil ring of uridine 1498 (m3U1498) in 16S rRNA. Acts on the fully assembled 30S ribosomal subunit.</text>
</comment>
<evidence type="ECO:0000256" key="9">
    <source>
        <dbReference type="ARBA" id="ARBA00022691"/>
    </source>
</evidence>